<sequence>LLLITFLIANPFDKWIDQNKNVIKEKIKSVSFQIKIKSDLDSKGNDILNGKIVMGEKKKFRFEMGTRTVVSDGTLWKSFDKRTNQIFIQEPDKKLEKVLFSWVKVNKLKALSVKDKPDGSYKIQVFGNNNDVRTYFNSATNILDSIL</sequence>
<dbReference type="Gene3D" id="2.50.20.10">
    <property type="entry name" value="Lipoprotein localisation LolA/LolB/LppX"/>
    <property type="match status" value="1"/>
</dbReference>
<evidence type="ECO:0000313" key="1">
    <source>
        <dbReference type="EMBL" id="SVE54684.1"/>
    </source>
</evidence>
<name>A0A383EDI6_9ZZZZ</name>
<proteinExistence type="predicted"/>
<gene>
    <name evidence="1" type="ORF">METZ01_LOCUS507538</name>
</gene>
<feature type="non-terminal residue" evidence="1">
    <location>
        <position position="1"/>
    </location>
</feature>
<feature type="non-terminal residue" evidence="1">
    <location>
        <position position="147"/>
    </location>
</feature>
<organism evidence="1">
    <name type="scientific">marine metagenome</name>
    <dbReference type="NCBI Taxonomy" id="408172"/>
    <lineage>
        <taxon>unclassified sequences</taxon>
        <taxon>metagenomes</taxon>
        <taxon>ecological metagenomes</taxon>
    </lineage>
</organism>
<reference evidence="1" key="1">
    <citation type="submission" date="2018-05" db="EMBL/GenBank/DDBJ databases">
        <authorList>
            <person name="Lanie J.A."/>
            <person name="Ng W.-L."/>
            <person name="Kazmierczak K.M."/>
            <person name="Andrzejewski T.M."/>
            <person name="Davidsen T.M."/>
            <person name="Wayne K.J."/>
            <person name="Tettelin H."/>
            <person name="Glass J.I."/>
            <person name="Rusch D."/>
            <person name="Podicherti R."/>
            <person name="Tsui H.-C.T."/>
            <person name="Winkler M.E."/>
        </authorList>
    </citation>
    <scope>NUCLEOTIDE SEQUENCE</scope>
</reference>
<accession>A0A383EDI6</accession>
<dbReference type="AlphaFoldDB" id="A0A383EDI6"/>
<protein>
    <submittedName>
        <fullName evidence="1">Uncharacterized protein</fullName>
    </submittedName>
</protein>
<dbReference type="EMBL" id="UINC01224880">
    <property type="protein sequence ID" value="SVE54684.1"/>
    <property type="molecule type" value="Genomic_DNA"/>
</dbReference>